<dbReference type="RefSeq" id="WP_272163753.1">
    <property type="nucleotide sequence ID" value="NZ_CP116508.1"/>
</dbReference>
<keyword evidence="1" id="KW-0614">Plasmid</keyword>
<accession>A0AAF0BIQ8</accession>
<dbReference type="Proteomes" id="UP001179600">
    <property type="component" value="Plasmid pK204-1-A"/>
</dbReference>
<dbReference type="Gene3D" id="2.40.10.270">
    <property type="entry name" value="Bacteriophage SPP1 head-tail adaptor protein"/>
    <property type="match status" value="1"/>
</dbReference>
<evidence type="ECO:0000313" key="1">
    <source>
        <dbReference type="EMBL" id="WCG23675.1"/>
    </source>
</evidence>
<protein>
    <submittedName>
        <fullName evidence="1">Head-tail adaptor protein</fullName>
    </submittedName>
</protein>
<dbReference type="InterPro" id="IPR008767">
    <property type="entry name" value="Phage_SPP1_head-tail_adaptor"/>
</dbReference>
<gene>
    <name evidence="1" type="ORF">PML95_10130</name>
</gene>
<proteinExistence type="predicted"/>
<dbReference type="EMBL" id="CP116508">
    <property type="protein sequence ID" value="WCG23675.1"/>
    <property type="molecule type" value="Genomic_DNA"/>
</dbReference>
<organism evidence="1 2">
    <name type="scientific">Vagococcus lutrae</name>
    <dbReference type="NCBI Taxonomy" id="81947"/>
    <lineage>
        <taxon>Bacteria</taxon>
        <taxon>Bacillati</taxon>
        <taxon>Bacillota</taxon>
        <taxon>Bacilli</taxon>
        <taxon>Lactobacillales</taxon>
        <taxon>Enterococcaceae</taxon>
        <taxon>Vagococcus</taxon>
    </lineage>
</organism>
<evidence type="ECO:0000313" key="2">
    <source>
        <dbReference type="Proteomes" id="UP001179600"/>
    </source>
</evidence>
<sequence length="109" mass="12447">MYAPQKLKAQSKAQVEDGIGGFNESWRDYKSFDGYIDLLQGSDLTNAQNAFIEESTHVLIIPQYQAGITDDMRILDESNRWYEITYADDPVNIQHHNELYLKFGGVLDG</sequence>
<dbReference type="Pfam" id="PF05521">
    <property type="entry name" value="Phage_HCP"/>
    <property type="match status" value="1"/>
</dbReference>
<dbReference type="InterPro" id="IPR038666">
    <property type="entry name" value="SSP1_head-tail_sf"/>
</dbReference>
<dbReference type="AlphaFoldDB" id="A0AAF0BIQ8"/>
<reference evidence="1" key="1">
    <citation type="submission" date="2023-01" db="EMBL/GenBank/DDBJ databases">
        <title>Oxazolidinone resistance genes in florfenicol resistant enterococci from beef cattle and veal calves at slaughter.</title>
        <authorList>
            <person name="Biggel M."/>
        </authorList>
    </citation>
    <scope>NUCLEOTIDE SEQUENCE</scope>
    <source>
        <strain evidence="1">K204-1</strain>
        <plasmid evidence="1">pK204-1-A</plasmid>
    </source>
</reference>
<name>A0AAF0BIQ8_9ENTE</name>
<geneLocation type="plasmid" evidence="1 2">
    <name>pK204-1-A</name>
</geneLocation>